<gene>
    <name evidence="3" type="ORF">ACFOUV_13400</name>
</gene>
<protein>
    <submittedName>
        <fullName evidence="3">SHOCT domain-containing protein</fullName>
    </submittedName>
</protein>
<dbReference type="RefSeq" id="WP_379497294.1">
    <property type="nucleotide sequence ID" value="NZ_JBHSAO010000010.1"/>
</dbReference>
<feature type="domain" description="SHOCT" evidence="2">
    <location>
        <begin position="37"/>
        <end position="62"/>
    </location>
</feature>
<name>A0ABV8H184_9BACI</name>
<evidence type="ECO:0000313" key="4">
    <source>
        <dbReference type="Proteomes" id="UP001595772"/>
    </source>
</evidence>
<organism evidence="3 4">
    <name type="scientific">Oceanobacillus longus</name>
    <dbReference type="NCBI Taxonomy" id="930120"/>
    <lineage>
        <taxon>Bacteria</taxon>
        <taxon>Bacillati</taxon>
        <taxon>Bacillota</taxon>
        <taxon>Bacilli</taxon>
        <taxon>Bacillales</taxon>
        <taxon>Bacillaceae</taxon>
        <taxon>Oceanobacillus</taxon>
    </lineage>
</organism>
<reference evidence="4" key="1">
    <citation type="journal article" date="2019" name="Int. J. Syst. Evol. Microbiol.">
        <title>The Global Catalogue of Microorganisms (GCM) 10K type strain sequencing project: providing services to taxonomists for standard genome sequencing and annotation.</title>
        <authorList>
            <consortium name="The Broad Institute Genomics Platform"/>
            <consortium name="The Broad Institute Genome Sequencing Center for Infectious Disease"/>
            <person name="Wu L."/>
            <person name="Ma J."/>
        </authorList>
    </citation>
    <scope>NUCLEOTIDE SEQUENCE [LARGE SCALE GENOMIC DNA]</scope>
    <source>
        <strain evidence="4">IBRC-M 10703</strain>
    </source>
</reference>
<dbReference type="Pfam" id="PF09851">
    <property type="entry name" value="SHOCT"/>
    <property type="match status" value="1"/>
</dbReference>
<sequence>MPVEWIVRIVLSIIILIILIVILNKFRSGKSQPNAKDSLTIMKERLERGELTEEEFNEAKRRRGK</sequence>
<accession>A0ABV8H184</accession>
<feature type="transmembrane region" description="Helical" evidence="1">
    <location>
        <begin position="6"/>
        <end position="26"/>
    </location>
</feature>
<evidence type="ECO:0000259" key="2">
    <source>
        <dbReference type="Pfam" id="PF09851"/>
    </source>
</evidence>
<proteinExistence type="predicted"/>
<dbReference type="InterPro" id="IPR018649">
    <property type="entry name" value="SHOCT"/>
</dbReference>
<dbReference type="Proteomes" id="UP001595772">
    <property type="component" value="Unassembled WGS sequence"/>
</dbReference>
<keyword evidence="1" id="KW-1133">Transmembrane helix</keyword>
<dbReference type="EMBL" id="JBHSAO010000010">
    <property type="protein sequence ID" value="MFC4024793.1"/>
    <property type="molecule type" value="Genomic_DNA"/>
</dbReference>
<keyword evidence="4" id="KW-1185">Reference proteome</keyword>
<keyword evidence="1" id="KW-0812">Transmembrane</keyword>
<comment type="caution">
    <text evidence="3">The sequence shown here is derived from an EMBL/GenBank/DDBJ whole genome shotgun (WGS) entry which is preliminary data.</text>
</comment>
<evidence type="ECO:0000313" key="3">
    <source>
        <dbReference type="EMBL" id="MFC4024793.1"/>
    </source>
</evidence>
<keyword evidence="1" id="KW-0472">Membrane</keyword>
<evidence type="ECO:0000256" key="1">
    <source>
        <dbReference type="SAM" id="Phobius"/>
    </source>
</evidence>